<keyword evidence="2" id="KW-1133">Transmembrane helix</keyword>
<organism evidence="3 4">
    <name type="scientific">Pseudogymnoascus verrucosus</name>
    <dbReference type="NCBI Taxonomy" id="342668"/>
    <lineage>
        <taxon>Eukaryota</taxon>
        <taxon>Fungi</taxon>
        <taxon>Dikarya</taxon>
        <taxon>Ascomycota</taxon>
        <taxon>Pezizomycotina</taxon>
        <taxon>Leotiomycetes</taxon>
        <taxon>Thelebolales</taxon>
        <taxon>Thelebolaceae</taxon>
        <taxon>Pseudogymnoascus</taxon>
    </lineage>
</organism>
<sequence>MAMRYVLEPNAARSSNTVEQDQTSVTSEMRHFENDTDHHSWKVAQAIVILDCAKILTTLYPKTGPAYTAVPRTQIGFVGALVLETAALPVAIAEVLMITVVLGTTILENVTRMRAELV</sequence>
<keyword evidence="4" id="KW-1185">Reference proteome</keyword>
<dbReference type="AlphaFoldDB" id="A0A1B8GHG7"/>
<feature type="region of interest" description="Disordered" evidence="1">
    <location>
        <begin position="1"/>
        <end position="26"/>
    </location>
</feature>
<feature type="transmembrane region" description="Helical" evidence="2">
    <location>
        <begin position="86"/>
        <end position="107"/>
    </location>
</feature>
<dbReference type="RefSeq" id="XP_018128989.1">
    <property type="nucleotide sequence ID" value="XM_018277054.1"/>
</dbReference>
<accession>A0A1B8GHG7</accession>
<evidence type="ECO:0000256" key="1">
    <source>
        <dbReference type="SAM" id="MobiDB-lite"/>
    </source>
</evidence>
<reference evidence="3 4" key="1">
    <citation type="submission" date="2016-03" db="EMBL/GenBank/DDBJ databases">
        <title>Comparative genomics of Pseudogymnoascus destructans, the fungus causing white-nose syndrome of bats.</title>
        <authorList>
            <person name="Palmer J.M."/>
            <person name="Drees K.P."/>
            <person name="Foster J.T."/>
            <person name="Lindner D.L."/>
        </authorList>
    </citation>
    <scope>NUCLEOTIDE SEQUENCE [LARGE SCALE GENOMIC DNA]</scope>
    <source>
        <strain evidence="3 4">UAMH 10579</strain>
    </source>
</reference>
<evidence type="ECO:0000313" key="3">
    <source>
        <dbReference type="EMBL" id="OBT95256.1"/>
    </source>
</evidence>
<evidence type="ECO:0000313" key="4">
    <source>
        <dbReference type="Proteomes" id="UP000091956"/>
    </source>
</evidence>
<keyword evidence="2" id="KW-0812">Transmembrane</keyword>
<dbReference type="Proteomes" id="UP000091956">
    <property type="component" value="Unassembled WGS sequence"/>
</dbReference>
<reference evidence="4" key="2">
    <citation type="journal article" date="2018" name="Nat. Commun.">
        <title>Extreme sensitivity to ultraviolet light in the fungal pathogen causing white-nose syndrome of bats.</title>
        <authorList>
            <person name="Palmer J.M."/>
            <person name="Drees K.P."/>
            <person name="Foster J.T."/>
            <person name="Lindner D.L."/>
        </authorList>
    </citation>
    <scope>NUCLEOTIDE SEQUENCE [LARGE SCALE GENOMIC DNA]</scope>
    <source>
        <strain evidence="4">UAMH 10579</strain>
    </source>
</reference>
<dbReference type="GeneID" id="28841007"/>
<dbReference type="EMBL" id="KV460237">
    <property type="protein sequence ID" value="OBT95256.1"/>
    <property type="molecule type" value="Genomic_DNA"/>
</dbReference>
<keyword evidence="2" id="KW-0472">Membrane</keyword>
<name>A0A1B8GHG7_9PEZI</name>
<feature type="compositionally biased region" description="Polar residues" evidence="1">
    <location>
        <begin position="12"/>
        <end position="26"/>
    </location>
</feature>
<proteinExistence type="predicted"/>
<protein>
    <submittedName>
        <fullName evidence="3">Uncharacterized protein</fullName>
    </submittedName>
</protein>
<evidence type="ECO:0000256" key="2">
    <source>
        <dbReference type="SAM" id="Phobius"/>
    </source>
</evidence>
<gene>
    <name evidence="3" type="ORF">VE01_07621</name>
</gene>